<gene>
    <name evidence="3" type="ORF">DNG_09753</name>
</gene>
<feature type="domain" description="DUF6923" evidence="2">
    <location>
        <begin position="72"/>
        <end position="273"/>
    </location>
</feature>
<sequence>MVSFWNLLLLATAPAALGAPLLDLIPNLCDLLHILPLPIPECPPPPCDKHGWLIQGAALIRVDIGARNYQTVATSVGGGTAINGIGYNRLDNFLYGCQGTNNQIIRIGLDGSSSIIGTIGGSVTNNIGDIDHEGFYWAATQNAATWIKVDLRPGSSTYGQVVDSGTTPAPGRGISDWVHFPIAGNYLWAVGSNPAGGSSLLRWGFNTHSWEILADYPDTDSDFGGEYGSINGTLWASSNGSGRIWAFSIFDLTAPYVASQGPASSSNDGARCVSNIFV</sequence>
<evidence type="ECO:0000259" key="2">
    <source>
        <dbReference type="Pfam" id="PF21959"/>
    </source>
</evidence>
<proteinExistence type="predicted"/>
<name>A0AAE8N7E0_9PEZI</name>
<dbReference type="SUPFAM" id="SSF75011">
    <property type="entry name" value="3-carboxy-cis,cis-mucoante lactonizing enzyme"/>
    <property type="match status" value="1"/>
</dbReference>
<evidence type="ECO:0000313" key="3">
    <source>
        <dbReference type="EMBL" id="SPO07059.1"/>
    </source>
</evidence>
<evidence type="ECO:0000256" key="1">
    <source>
        <dbReference type="SAM" id="SignalP"/>
    </source>
</evidence>
<evidence type="ECO:0000313" key="4">
    <source>
        <dbReference type="Proteomes" id="UP001187682"/>
    </source>
</evidence>
<reference evidence="3" key="1">
    <citation type="submission" date="2018-03" db="EMBL/GenBank/DDBJ databases">
        <authorList>
            <person name="Guldener U."/>
        </authorList>
    </citation>
    <scope>NUCLEOTIDE SEQUENCE</scope>
</reference>
<keyword evidence="1" id="KW-0732">Signal</keyword>
<dbReference type="EMBL" id="ONZQ02000018">
    <property type="protein sequence ID" value="SPO07059.1"/>
    <property type="molecule type" value="Genomic_DNA"/>
</dbReference>
<dbReference type="Proteomes" id="UP001187682">
    <property type="component" value="Unassembled WGS sequence"/>
</dbReference>
<dbReference type="Pfam" id="PF21959">
    <property type="entry name" value="DUF6923"/>
    <property type="match status" value="1"/>
</dbReference>
<keyword evidence="4" id="KW-1185">Reference proteome</keyword>
<feature type="chain" id="PRO_5042164769" description="DUF6923 domain-containing protein" evidence="1">
    <location>
        <begin position="19"/>
        <end position="278"/>
    </location>
</feature>
<protein>
    <recommendedName>
        <fullName evidence="2">DUF6923 domain-containing protein</fullName>
    </recommendedName>
</protein>
<dbReference type="AlphaFoldDB" id="A0AAE8N7E0"/>
<comment type="caution">
    <text evidence="3">The sequence shown here is derived from an EMBL/GenBank/DDBJ whole genome shotgun (WGS) entry which is preliminary data.</text>
</comment>
<dbReference type="InterPro" id="IPR054215">
    <property type="entry name" value="DUF6923"/>
</dbReference>
<accession>A0AAE8N7E0</accession>
<feature type="signal peptide" evidence="1">
    <location>
        <begin position="1"/>
        <end position="18"/>
    </location>
</feature>
<organism evidence="3 4">
    <name type="scientific">Cephalotrichum gorgonifer</name>
    <dbReference type="NCBI Taxonomy" id="2041049"/>
    <lineage>
        <taxon>Eukaryota</taxon>
        <taxon>Fungi</taxon>
        <taxon>Dikarya</taxon>
        <taxon>Ascomycota</taxon>
        <taxon>Pezizomycotina</taxon>
        <taxon>Sordariomycetes</taxon>
        <taxon>Hypocreomycetidae</taxon>
        <taxon>Microascales</taxon>
        <taxon>Microascaceae</taxon>
        <taxon>Cephalotrichum</taxon>
    </lineage>
</organism>